<accession>A0A6G8FGR3</accession>
<dbReference type="KEGG" id="lins:G7067_02730"/>
<proteinExistence type="predicted"/>
<keyword evidence="5" id="KW-1185">Reference proteome</keyword>
<keyword evidence="2" id="KW-1133">Transmembrane helix</keyword>
<protein>
    <recommendedName>
        <fullName evidence="6">Secreted protein</fullName>
    </recommendedName>
</protein>
<dbReference type="Pfam" id="PF19516">
    <property type="entry name" value="DUF6049"/>
    <property type="match status" value="1"/>
</dbReference>
<evidence type="ECO:0008006" key="6">
    <source>
        <dbReference type="Google" id="ProtNLM"/>
    </source>
</evidence>
<sequence length="745" mass="78939">MDSPHPAHGRGLRSFAAAVLALMLLVCAAPGASAVARAEDPTNETDVVDPDTTQSDVDEPAAVEEQVPELVVAPEDPLFEDTGTEYSVSILVRNPSDSPVPAGTLRLEIDQQRTKTLAELGSEDPSARHLLAESELRETKSRDAQTVDFTVRRADMPLTALSEPGVYQLHATFVPEDEPEEPAASRTPDHPATDELISSSTPVVWQGTAGAKVNVSVIVPLVLPSDIDTLPTPDQLKDVVPGLNRLLVTATAQRATLAIDPRIIASIRAYGENAPEEARRFLTRLESSSLQSFLLQFADADPAAQAALGFPKLLEPTSLDFASRLGEFPALDTEEEPSAPETTIPGAEIDADPEQAADADNPASAADGLPDSDVPSDSSSTLPKLRELLSWPKGTATAWPAEGAVDAATLALLRTSGITTVVLDSENVWQEDTPRTTLSDTSALITDAGLGEATRAALTAPTDTEKAAALATAASRLALAAQNNSPGIIIGLDRGATADSENPEQMLEALATLSWVSPSSQTDLPTAPAVLKSAETLEDRRELLRTAAGREDSVDEVGAILVHPEYLTGYQRTRLLELFATRYAAPDTDFASVAADFKKRDTELMRGVEAISTQRTQLVGVSTRVPVQLRNSLPFEALVKVQVVPASAALSVSEPTFSNVSVRADGNERLLVPVRSRVSSGESGLVVTISSADDQVTVFTGTLAISISSVIESIALWTLGVLAALLLSFGIWRSVRRRRHAVSGE</sequence>
<dbReference type="RefSeq" id="WP_166321788.1">
    <property type="nucleotide sequence ID" value="NZ_CP049934.1"/>
</dbReference>
<keyword evidence="2" id="KW-0812">Transmembrane</keyword>
<feature type="transmembrane region" description="Helical" evidence="2">
    <location>
        <begin position="714"/>
        <end position="732"/>
    </location>
</feature>
<evidence type="ECO:0000313" key="5">
    <source>
        <dbReference type="Proteomes" id="UP000501387"/>
    </source>
</evidence>
<feature type="region of interest" description="Disordered" evidence="1">
    <location>
        <begin position="354"/>
        <end position="381"/>
    </location>
</feature>
<name>A0A6G8FGR3_9MICO</name>
<feature type="chain" id="PRO_5039415385" description="Secreted protein" evidence="3">
    <location>
        <begin position="29"/>
        <end position="745"/>
    </location>
</feature>
<feature type="region of interest" description="Disordered" evidence="1">
    <location>
        <begin position="34"/>
        <end position="55"/>
    </location>
</feature>
<evidence type="ECO:0000256" key="1">
    <source>
        <dbReference type="SAM" id="MobiDB-lite"/>
    </source>
</evidence>
<keyword evidence="2" id="KW-0472">Membrane</keyword>
<reference evidence="4 5" key="1">
    <citation type="submission" date="2020-03" db="EMBL/GenBank/DDBJ databases">
        <title>Leucobacter sp. nov., isolated from beetles.</title>
        <authorList>
            <person name="Hyun D.-W."/>
            <person name="Bae J.-W."/>
        </authorList>
    </citation>
    <scope>NUCLEOTIDE SEQUENCE [LARGE SCALE GENOMIC DNA]</scope>
    <source>
        <strain evidence="4 5">HDW9B</strain>
    </source>
</reference>
<evidence type="ECO:0000313" key="4">
    <source>
        <dbReference type="EMBL" id="QIM15571.1"/>
    </source>
</evidence>
<feature type="signal peptide" evidence="3">
    <location>
        <begin position="1"/>
        <end position="28"/>
    </location>
</feature>
<dbReference type="AlphaFoldDB" id="A0A6G8FGR3"/>
<keyword evidence="3" id="KW-0732">Signal</keyword>
<feature type="region of interest" description="Disordered" evidence="1">
    <location>
        <begin position="176"/>
        <end position="196"/>
    </location>
</feature>
<evidence type="ECO:0000256" key="3">
    <source>
        <dbReference type="SAM" id="SignalP"/>
    </source>
</evidence>
<gene>
    <name evidence="4" type="ORF">G7067_02730</name>
</gene>
<dbReference type="InterPro" id="IPR046112">
    <property type="entry name" value="DUF6049"/>
</dbReference>
<dbReference type="EMBL" id="CP049934">
    <property type="protein sequence ID" value="QIM15571.1"/>
    <property type="molecule type" value="Genomic_DNA"/>
</dbReference>
<organism evidence="4 5">
    <name type="scientific">Leucobacter insecticola</name>
    <dbReference type="NCBI Taxonomy" id="2714934"/>
    <lineage>
        <taxon>Bacteria</taxon>
        <taxon>Bacillati</taxon>
        <taxon>Actinomycetota</taxon>
        <taxon>Actinomycetes</taxon>
        <taxon>Micrococcales</taxon>
        <taxon>Microbacteriaceae</taxon>
        <taxon>Leucobacter</taxon>
    </lineage>
</organism>
<feature type="compositionally biased region" description="Low complexity" evidence="1">
    <location>
        <begin position="358"/>
        <end position="380"/>
    </location>
</feature>
<dbReference type="Proteomes" id="UP000501387">
    <property type="component" value="Chromosome"/>
</dbReference>
<evidence type="ECO:0000256" key="2">
    <source>
        <dbReference type="SAM" id="Phobius"/>
    </source>
</evidence>